<dbReference type="AlphaFoldDB" id="A0A0F4QQN2"/>
<feature type="transmembrane region" description="Helical" evidence="1">
    <location>
        <begin position="56"/>
        <end position="75"/>
    </location>
</feature>
<feature type="transmembrane region" description="Helical" evidence="1">
    <location>
        <begin position="5"/>
        <end position="22"/>
    </location>
</feature>
<keyword evidence="1" id="KW-0472">Membrane</keyword>
<evidence type="ECO:0000313" key="3">
    <source>
        <dbReference type="Proteomes" id="UP000033452"/>
    </source>
</evidence>
<feature type="transmembrane region" description="Helical" evidence="1">
    <location>
        <begin position="127"/>
        <end position="147"/>
    </location>
</feature>
<feature type="transmembrane region" description="Helical" evidence="1">
    <location>
        <begin position="28"/>
        <end position="44"/>
    </location>
</feature>
<feature type="transmembrane region" description="Helical" evidence="1">
    <location>
        <begin position="167"/>
        <end position="186"/>
    </location>
</feature>
<protein>
    <submittedName>
        <fullName evidence="2">Uncharacterized protein</fullName>
    </submittedName>
</protein>
<dbReference type="EMBL" id="JXYA01000018">
    <property type="protein sequence ID" value="KJZ09669.1"/>
    <property type="molecule type" value="Genomic_DNA"/>
</dbReference>
<accession>A0A0F4QQN2</accession>
<dbReference type="Proteomes" id="UP000033452">
    <property type="component" value="Unassembled WGS sequence"/>
</dbReference>
<keyword evidence="1" id="KW-1133">Transmembrane helix</keyword>
<proteinExistence type="predicted"/>
<keyword evidence="1" id="KW-0812">Transmembrane</keyword>
<name>A0A0F4QQN2_9GAMM</name>
<keyword evidence="3" id="KW-1185">Reference proteome</keyword>
<organism evidence="2 3">
    <name type="scientific">Pseudoalteromonas rubra</name>
    <dbReference type="NCBI Taxonomy" id="43658"/>
    <lineage>
        <taxon>Bacteria</taxon>
        <taxon>Pseudomonadati</taxon>
        <taxon>Pseudomonadota</taxon>
        <taxon>Gammaproteobacteria</taxon>
        <taxon>Alteromonadales</taxon>
        <taxon>Pseudoalteromonadaceae</taxon>
        <taxon>Pseudoalteromonas</taxon>
    </lineage>
</organism>
<comment type="caution">
    <text evidence="2">The sequence shown here is derived from an EMBL/GenBank/DDBJ whole genome shotgun (WGS) entry which is preliminary data.</text>
</comment>
<reference evidence="2 3" key="1">
    <citation type="journal article" date="2015" name="BMC Genomics">
        <title>Genome mining reveals unlocked bioactive potential of marine Gram-negative bacteria.</title>
        <authorList>
            <person name="Machado H."/>
            <person name="Sonnenschein E.C."/>
            <person name="Melchiorsen J."/>
            <person name="Gram L."/>
        </authorList>
    </citation>
    <scope>NUCLEOTIDE SEQUENCE [LARGE SCALE GENOMIC DNA]</scope>
    <source>
        <strain evidence="2 3">S2471</strain>
    </source>
</reference>
<feature type="transmembrane region" description="Helical" evidence="1">
    <location>
        <begin position="87"/>
        <end position="106"/>
    </location>
</feature>
<dbReference type="PATRIC" id="fig|43658.5.peg.1955"/>
<evidence type="ECO:0000256" key="1">
    <source>
        <dbReference type="SAM" id="Phobius"/>
    </source>
</evidence>
<dbReference type="OrthoDB" id="6289764at2"/>
<sequence>MKLSNLILLSIVTIAFFYIYLWDNNTVAPLYLIFLLVCYIYNTYTKDVNSSHITLFILLMTLAEYIVFISGLLSLEVTDENRKYQGALIFGTQVLFSIMTFFILIFRVQISRMISNSKKIKLTNFDGLFHWLFLYSGVIAFLALIEHLARHLLGLRSITIIYDSYEALVYIAWALNSGLLLSMMIISTKNAQEPHLSN</sequence>
<gene>
    <name evidence="2" type="ORF">TW77_09245</name>
</gene>
<evidence type="ECO:0000313" key="2">
    <source>
        <dbReference type="EMBL" id="KJZ09669.1"/>
    </source>
</evidence>